<dbReference type="Gene3D" id="1.25.40.20">
    <property type="entry name" value="Ankyrin repeat-containing domain"/>
    <property type="match status" value="1"/>
</dbReference>
<evidence type="ECO:0000313" key="3">
    <source>
        <dbReference type="Proteomes" id="UP001165080"/>
    </source>
</evidence>
<dbReference type="InterPro" id="IPR036770">
    <property type="entry name" value="Ankyrin_rpt-contain_sf"/>
</dbReference>
<organism evidence="2 3">
    <name type="scientific">Pleodorina starrii</name>
    <dbReference type="NCBI Taxonomy" id="330485"/>
    <lineage>
        <taxon>Eukaryota</taxon>
        <taxon>Viridiplantae</taxon>
        <taxon>Chlorophyta</taxon>
        <taxon>core chlorophytes</taxon>
        <taxon>Chlorophyceae</taxon>
        <taxon>CS clade</taxon>
        <taxon>Chlamydomonadales</taxon>
        <taxon>Volvocaceae</taxon>
        <taxon>Pleodorina</taxon>
    </lineage>
</organism>
<dbReference type="PROSITE" id="PS50088">
    <property type="entry name" value="ANK_REPEAT"/>
    <property type="match status" value="1"/>
</dbReference>
<dbReference type="EMBL" id="BRXU01000034">
    <property type="protein sequence ID" value="GLC60437.1"/>
    <property type="molecule type" value="Genomic_DNA"/>
</dbReference>
<evidence type="ECO:0008006" key="4">
    <source>
        <dbReference type="Google" id="ProtNLM"/>
    </source>
</evidence>
<evidence type="ECO:0000256" key="1">
    <source>
        <dbReference type="PROSITE-ProRule" id="PRU00023"/>
    </source>
</evidence>
<keyword evidence="1" id="KW-0040">ANK repeat</keyword>
<comment type="caution">
    <text evidence="2">The sequence shown here is derived from an EMBL/GenBank/DDBJ whole genome shotgun (WGS) entry which is preliminary data.</text>
</comment>
<reference evidence="2 3" key="1">
    <citation type="journal article" date="2023" name="Commun. Biol.">
        <title>Reorganization of the ancestral sex-determining regions during the evolution of trioecy in Pleodorina starrii.</title>
        <authorList>
            <person name="Takahashi K."/>
            <person name="Suzuki S."/>
            <person name="Kawai-Toyooka H."/>
            <person name="Yamamoto K."/>
            <person name="Hamaji T."/>
            <person name="Ootsuki R."/>
            <person name="Yamaguchi H."/>
            <person name="Kawachi M."/>
            <person name="Higashiyama T."/>
            <person name="Nozaki H."/>
        </authorList>
    </citation>
    <scope>NUCLEOTIDE SEQUENCE [LARGE SCALE GENOMIC DNA]</scope>
    <source>
        <strain evidence="2 3">NIES-4479</strain>
    </source>
</reference>
<proteinExistence type="predicted"/>
<dbReference type="SUPFAM" id="SSF48403">
    <property type="entry name" value="Ankyrin repeat"/>
    <property type="match status" value="1"/>
</dbReference>
<dbReference type="SMART" id="SM00248">
    <property type="entry name" value="ANK"/>
    <property type="match status" value="2"/>
</dbReference>
<evidence type="ECO:0000313" key="2">
    <source>
        <dbReference type="EMBL" id="GLC60437.1"/>
    </source>
</evidence>
<keyword evidence="3" id="KW-1185">Reference proteome</keyword>
<sequence>MNGPGSSPHARHQHRKLSFTALQICRSYKCAAAEPWRDADVAARLAPALAAASQYRTARHVTVVKLLLAAGADPRVNGSEALVRACAAGSTAAIRLLLRAGADPRATRCRPLLAAAEVLRVCATAQLLSTGAYSYGDLAAVARELLVPPLVLYIALRGLVLPILVTLRPIEAGQQLIRDHGAEWWRQLSDSWEVLEAEGFTPQQALHSSLASIPGRQAPQRRRRTEPAMC</sequence>
<dbReference type="Pfam" id="PF12796">
    <property type="entry name" value="Ank_2"/>
    <property type="match status" value="1"/>
</dbReference>
<accession>A0A9W6BY60</accession>
<protein>
    <recommendedName>
        <fullName evidence="4">Ankyrin repeat domain-containing protein</fullName>
    </recommendedName>
</protein>
<dbReference type="AlphaFoldDB" id="A0A9W6BY60"/>
<dbReference type="InterPro" id="IPR002110">
    <property type="entry name" value="Ankyrin_rpt"/>
</dbReference>
<dbReference type="Proteomes" id="UP001165080">
    <property type="component" value="Unassembled WGS sequence"/>
</dbReference>
<feature type="repeat" description="ANK" evidence="1">
    <location>
        <begin position="77"/>
        <end position="109"/>
    </location>
</feature>
<gene>
    <name evidence="2" type="primary">PLESTMB000104</name>
    <name evidence="2" type="ORF">PLESTB_001612500</name>
</gene>
<name>A0A9W6BY60_9CHLO</name>